<dbReference type="OrthoDB" id="3628158at2"/>
<reference evidence="2 3" key="1">
    <citation type="submission" date="2018-06" db="EMBL/GenBank/DDBJ databases">
        <title>The complete genome sequence of a nosiheptide producer Streptomyces actuosus ATCC 25421: deducing the ability of producing a new class III lantibiotics.</title>
        <authorList>
            <person name="Liu W."/>
            <person name="Sun F."/>
            <person name="Hu Y."/>
        </authorList>
    </citation>
    <scope>NUCLEOTIDE SEQUENCE [LARGE SCALE GENOMIC DNA]</scope>
    <source>
        <strain evidence="2 3">ATCC 25421</strain>
    </source>
</reference>
<accession>A0A2U9P5G8</accession>
<protein>
    <recommendedName>
        <fullName evidence="4">DUF732 domain-containing protein</fullName>
    </recommendedName>
</protein>
<keyword evidence="1" id="KW-1133">Transmembrane helix</keyword>
<keyword evidence="1" id="KW-0812">Transmembrane</keyword>
<dbReference type="AlphaFoldDB" id="A0A2U9P5G8"/>
<feature type="transmembrane region" description="Helical" evidence="1">
    <location>
        <begin position="12"/>
        <end position="34"/>
    </location>
</feature>
<evidence type="ECO:0000256" key="1">
    <source>
        <dbReference type="SAM" id="Phobius"/>
    </source>
</evidence>
<dbReference type="Proteomes" id="UP000247634">
    <property type="component" value="Chromosome"/>
</dbReference>
<proteinExistence type="predicted"/>
<evidence type="ECO:0008006" key="4">
    <source>
        <dbReference type="Google" id="ProtNLM"/>
    </source>
</evidence>
<keyword evidence="1" id="KW-0472">Membrane</keyword>
<dbReference type="KEGG" id="sact:DMT42_22385"/>
<evidence type="ECO:0000313" key="3">
    <source>
        <dbReference type="Proteomes" id="UP000247634"/>
    </source>
</evidence>
<evidence type="ECO:0000313" key="2">
    <source>
        <dbReference type="EMBL" id="AWT44767.1"/>
    </source>
</evidence>
<sequence>MSPTRFASEHRWLYLGAIVLLVALAVVGVIRYASLKETDEAARKANRLADAAEQAGYPRPDVGTIQRALGTDGGIVCDKPGSALESALWKINVSNGAAFVGQRPVIADAQAVRAEAKILEIYCPDQLHRIQDKIDDLRTDDTVRR</sequence>
<organism evidence="2 3">
    <name type="scientific">Streptomyces actuosus</name>
    <dbReference type="NCBI Taxonomy" id="1885"/>
    <lineage>
        <taxon>Bacteria</taxon>
        <taxon>Bacillati</taxon>
        <taxon>Actinomycetota</taxon>
        <taxon>Actinomycetes</taxon>
        <taxon>Kitasatosporales</taxon>
        <taxon>Streptomycetaceae</taxon>
        <taxon>Streptomyces</taxon>
    </lineage>
</organism>
<dbReference type="RefSeq" id="WP_110629665.1">
    <property type="nucleotide sequence ID" value="NZ_CP029788.1"/>
</dbReference>
<dbReference type="EMBL" id="CP029788">
    <property type="protein sequence ID" value="AWT44767.1"/>
    <property type="molecule type" value="Genomic_DNA"/>
</dbReference>
<name>A0A2U9P5G8_STRAS</name>
<gene>
    <name evidence="2" type="ORF">DMT42_22385</name>
</gene>
<keyword evidence="3" id="KW-1185">Reference proteome</keyword>